<evidence type="ECO:0000313" key="4">
    <source>
        <dbReference type="EMBL" id="AUN96998.1"/>
    </source>
</evidence>
<dbReference type="OrthoDB" id="122135at2"/>
<keyword evidence="1" id="KW-0805">Transcription regulation</keyword>
<dbReference type="PROSITE" id="PS01117">
    <property type="entry name" value="HTH_MARR_1"/>
    <property type="match status" value="1"/>
</dbReference>
<dbReference type="InterPro" id="IPR000835">
    <property type="entry name" value="HTH_MarR-typ"/>
</dbReference>
<keyword evidence="3" id="KW-0804">Transcription</keyword>
<dbReference type="PRINTS" id="PR00598">
    <property type="entry name" value="HTHMARR"/>
</dbReference>
<dbReference type="GO" id="GO:0003700">
    <property type="term" value="F:DNA-binding transcription factor activity"/>
    <property type="evidence" value="ECO:0007669"/>
    <property type="project" value="InterPro"/>
</dbReference>
<evidence type="ECO:0000256" key="3">
    <source>
        <dbReference type="ARBA" id="ARBA00023163"/>
    </source>
</evidence>
<keyword evidence="5" id="KW-1185">Reference proteome</keyword>
<proteinExistence type="predicted"/>
<dbReference type="InterPro" id="IPR023187">
    <property type="entry name" value="Tscrpt_reg_MarR-type_CS"/>
</dbReference>
<dbReference type="InterPro" id="IPR036388">
    <property type="entry name" value="WH-like_DNA-bd_sf"/>
</dbReference>
<dbReference type="PANTHER" id="PTHR42756">
    <property type="entry name" value="TRANSCRIPTIONAL REGULATOR, MARR"/>
    <property type="match status" value="1"/>
</dbReference>
<accession>A0A2K9NNB9</accession>
<gene>
    <name evidence="4" type="ORF">C0V70_02530</name>
</gene>
<reference evidence="4 5" key="1">
    <citation type="submission" date="2018-01" db="EMBL/GenBank/DDBJ databases">
        <title>Complete genome sequence of Bacteriovorax stolpii DSM12778.</title>
        <authorList>
            <person name="Tang B."/>
            <person name="Chang J."/>
        </authorList>
    </citation>
    <scope>NUCLEOTIDE SEQUENCE [LARGE SCALE GENOMIC DNA]</scope>
    <source>
        <strain evidence="4 5">DSM 12778</strain>
    </source>
</reference>
<dbReference type="Pfam" id="PF12802">
    <property type="entry name" value="MarR_2"/>
    <property type="match status" value="1"/>
</dbReference>
<dbReference type="InterPro" id="IPR036390">
    <property type="entry name" value="WH_DNA-bd_sf"/>
</dbReference>
<evidence type="ECO:0000256" key="2">
    <source>
        <dbReference type="ARBA" id="ARBA00023125"/>
    </source>
</evidence>
<sequence length="154" mass="17793">MKKVSSIGSLVKKIYRTYSAELLVSLQSRGFTDLRPSFLEVLLFICEHDGPSIKEIGTGCGLKKQTMTSHLNELESRGYIERRLNSHDKREQNIFLTEYGLKFKLNLFECIGDIEKKYTDLIGDLELNRVELILKNFHSKLLVQPGLFEHFSDH</sequence>
<dbReference type="Proteomes" id="UP000235584">
    <property type="component" value="Chromosome"/>
</dbReference>
<organism evidence="4 5">
    <name type="scientific">Bacteriovorax stolpii</name>
    <name type="common">Bdellovibrio stolpii</name>
    <dbReference type="NCBI Taxonomy" id="960"/>
    <lineage>
        <taxon>Bacteria</taxon>
        <taxon>Pseudomonadati</taxon>
        <taxon>Bdellovibrionota</taxon>
        <taxon>Bacteriovoracia</taxon>
        <taxon>Bacteriovoracales</taxon>
        <taxon>Bacteriovoracaceae</taxon>
        <taxon>Bacteriovorax</taxon>
    </lineage>
</organism>
<dbReference type="EMBL" id="CP025704">
    <property type="protein sequence ID" value="AUN96998.1"/>
    <property type="molecule type" value="Genomic_DNA"/>
</dbReference>
<dbReference type="RefSeq" id="WP_102242293.1">
    <property type="nucleotide sequence ID" value="NZ_CP025704.1"/>
</dbReference>
<dbReference type="GO" id="GO:0003677">
    <property type="term" value="F:DNA binding"/>
    <property type="evidence" value="ECO:0007669"/>
    <property type="project" value="UniProtKB-KW"/>
</dbReference>
<evidence type="ECO:0000313" key="5">
    <source>
        <dbReference type="Proteomes" id="UP000235584"/>
    </source>
</evidence>
<dbReference type="PANTHER" id="PTHR42756:SF1">
    <property type="entry name" value="TRANSCRIPTIONAL REPRESSOR OF EMRAB OPERON"/>
    <property type="match status" value="1"/>
</dbReference>
<dbReference type="AlphaFoldDB" id="A0A2K9NNB9"/>
<dbReference type="KEGG" id="bsto:C0V70_02530"/>
<protein>
    <submittedName>
        <fullName evidence="4">Uncharacterized protein</fullName>
    </submittedName>
</protein>
<keyword evidence="2" id="KW-0238">DNA-binding</keyword>
<dbReference type="SUPFAM" id="SSF46785">
    <property type="entry name" value="Winged helix' DNA-binding domain"/>
    <property type="match status" value="1"/>
</dbReference>
<name>A0A2K9NNB9_BACTC</name>
<dbReference type="PROSITE" id="PS50995">
    <property type="entry name" value="HTH_MARR_2"/>
    <property type="match status" value="1"/>
</dbReference>
<evidence type="ECO:0000256" key="1">
    <source>
        <dbReference type="ARBA" id="ARBA00023015"/>
    </source>
</evidence>
<dbReference type="Gene3D" id="1.10.10.10">
    <property type="entry name" value="Winged helix-like DNA-binding domain superfamily/Winged helix DNA-binding domain"/>
    <property type="match status" value="1"/>
</dbReference>
<dbReference type="SMART" id="SM00347">
    <property type="entry name" value="HTH_MARR"/>
    <property type="match status" value="1"/>
</dbReference>